<reference evidence="1 2" key="1">
    <citation type="submission" date="2009-01" db="EMBL/GenBank/DDBJ databases">
        <authorList>
            <person name="Fulton L."/>
            <person name="Clifton S."/>
            <person name="Fulton B."/>
            <person name="Xu J."/>
            <person name="Minx P."/>
            <person name="Pepin K.H."/>
            <person name="Johnson M."/>
            <person name="Bhonagiri V."/>
            <person name="Nash W.E."/>
            <person name="Mardis E.R."/>
            <person name="Wilson R.K."/>
        </authorList>
    </citation>
    <scope>NUCLEOTIDE SEQUENCE [LARGE SCALE GENOMIC DNA]</scope>
    <source>
        <strain evidence="1 2">DSM 5476</strain>
    </source>
</reference>
<keyword evidence="2" id="KW-1185">Reference proteome</keyword>
<dbReference type="STRING" id="537013.CLOSTMETH_03237"/>
<accession>C0EH37</accession>
<sequence length="91" mass="10556">MLNFYCHSVFECPLFCILVQLSGRTLLTKRSYFFILISKAFPNSRHSRGAITKETGWDEKSQPVLDCLKTPFLDLNWSFLLTSKQRLACSF</sequence>
<evidence type="ECO:0000313" key="2">
    <source>
        <dbReference type="Proteomes" id="UP000003340"/>
    </source>
</evidence>
<proteinExistence type="predicted"/>
<evidence type="ECO:0000313" key="1">
    <source>
        <dbReference type="EMBL" id="EEG29124.1"/>
    </source>
</evidence>
<name>C0EH37_9FIRM</name>
<dbReference type="Proteomes" id="UP000003340">
    <property type="component" value="Unassembled WGS sequence"/>
</dbReference>
<dbReference type="HOGENOM" id="CLU_2421779_0_0_9"/>
<dbReference type="EMBL" id="ACEC01000115">
    <property type="protein sequence ID" value="EEG29124.1"/>
    <property type="molecule type" value="Genomic_DNA"/>
</dbReference>
<reference evidence="1 2" key="2">
    <citation type="submission" date="2009-02" db="EMBL/GenBank/DDBJ databases">
        <title>Draft genome sequence of Clostridium methylpentosum (DSM 5476).</title>
        <authorList>
            <person name="Sudarsanam P."/>
            <person name="Ley R."/>
            <person name="Guruge J."/>
            <person name="Turnbaugh P.J."/>
            <person name="Mahowald M."/>
            <person name="Liep D."/>
            <person name="Gordon J."/>
        </authorList>
    </citation>
    <scope>NUCLEOTIDE SEQUENCE [LARGE SCALE GENOMIC DNA]</scope>
    <source>
        <strain evidence="1 2">DSM 5476</strain>
    </source>
</reference>
<dbReference type="AlphaFoldDB" id="C0EH37"/>
<protein>
    <submittedName>
        <fullName evidence="1">Uncharacterized protein</fullName>
    </submittedName>
</protein>
<gene>
    <name evidence="1" type="ORF">CLOSTMETH_03237</name>
</gene>
<organism evidence="1 2">
    <name type="scientific">[Clostridium] methylpentosum DSM 5476</name>
    <dbReference type="NCBI Taxonomy" id="537013"/>
    <lineage>
        <taxon>Bacteria</taxon>
        <taxon>Bacillati</taxon>
        <taxon>Bacillota</taxon>
        <taxon>Clostridia</taxon>
        <taxon>Eubacteriales</taxon>
        <taxon>Oscillospiraceae</taxon>
        <taxon>Oscillospiraceae incertae sedis</taxon>
    </lineage>
</organism>
<comment type="caution">
    <text evidence="1">The sequence shown here is derived from an EMBL/GenBank/DDBJ whole genome shotgun (WGS) entry which is preliminary data.</text>
</comment>